<accession>A0AAW1RF75</accession>
<sequence>MRSHRVSLSLNSSLPPSTIRLVGQSWRRVLSTTPKPSLQAAQGEPADPPDHFSQFEQALAAAEVKSRRSAQQAWAVIGRSSSRARLAKDKAQVLTEIRQKSSTARISQLQQSAAAASLQELTCILPGFDSWAARVKPALLHELLSDTARVADKIIQLHGQLPYVDINALVRSRPSLLSEQEFPLIPAGISKLAIVFEEPDKYASIVQKFPNVLLLDAEELLGKLQQQLGLDITPNVVLQDPSLLMSVADNRGLSIW</sequence>
<name>A0AAW1RF75_9CHLO</name>
<reference evidence="1 2" key="1">
    <citation type="journal article" date="2024" name="Nat. Commun.">
        <title>Phylogenomics reveals the evolutionary origins of lichenization in chlorophyte algae.</title>
        <authorList>
            <person name="Puginier C."/>
            <person name="Libourel C."/>
            <person name="Otte J."/>
            <person name="Skaloud P."/>
            <person name="Haon M."/>
            <person name="Grisel S."/>
            <person name="Petersen M."/>
            <person name="Berrin J.G."/>
            <person name="Delaux P.M."/>
            <person name="Dal Grande F."/>
            <person name="Keller J."/>
        </authorList>
    </citation>
    <scope>NUCLEOTIDE SEQUENCE [LARGE SCALE GENOMIC DNA]</scope>
    <source>
        <strain evidence="1 2">SAG 2145</strain>
    </source>
</reference>
<dbReference type="Proteomes" id="UP001438707">
    <property type="component" value="Unassembled WGS sequence"/>
</dbReference>
<dbReference type="AlphaFoldDB" id="A0AAW1RF75"/>
<keyword evidence="2" id="KW-1185">Reference proteome</keyword>
<protein>
    <submittedName>
        <fullName evidence="1">Uncharacterized protein</fullName>
    </submittedName>
</protein>
<organism evidence="1 2">
    <name type="scientific">Apatococcus lobatus</name>
    <dbReference type="NCBI Taxonomy" id="904363"/>
    <lineage>
        <taxon>Eukaryota</taxon>
        <taxon>Viridiplantae</taxon>
        <taxon>Chlorophyta</taxon>
        <taxon>core chlorophytes</taxon>
        <taxon>Trebouxiophyceae</taxon>
        <taxon>Chlorellales</taxon>
        <taxon>Chlorellaceae</taxon>
        <taxon>Apatococcus</taxon>
    </lineage>
</organism>
<comment type="caution">
    <text evidence="1">The sequence shown here is derived from an EMBL/GenBank/DDBJ whole genome shotgun (WGS) entry which is preliminary data.</text>
</comment>
<gene>
    <name evidence="1" type="ORF">WJX74_004056</name>
</gene>
<proteinExistence type="predicted"/>
<evidence type="ECO:0000313" key="2">
    <source>
        <dbReference type="Proteomes" id="UP001438707"/>
    </source>
</evidence>
<evidence type="ECO:0000313" key="1">
    <source>
        <dbReference type="EMBL" id="KAK9832244.1"/>
    </source>
</evidence>
<dbReference type="EMBL" id="JALJOS010000012">
    <property type="protein sequence ID" value="KAK9832244.1"/>
    <property type="molecule type" value="Genomic_DNA"/>
</dbReference>